<dbReference type="EMBL" id="JASDAP010000001">
    <property type="protein sequence ID" value="KAK1906634.1"/>
    <property type="molecule type" value="Genomic_DNA"/>
</dbReference>
<dbReference type="InterPro" id="IPR037619">
    <property type="entry name" value="LIPB1/2_SAM_3rd"/>
</dbReference>
<sequence length="850" mass="95687">MMSDASDMLAAALEQMDGIIAGSKAMDYNNGLFDCQSPTSPFLGGLRVLHLLEDLRGMLELMDNEEKDNLRCQIPDSTAEGVAEWLQGRLTNGHGSEAIYQERLSRVESDKECLILQVSVLSDQVEVQGEKIRDLENCLDHHQEKLNATEELLQHELLSRDHRENEGLYQEVTDLRFRVTDIENDRLQCEKKLKATKEELLLLQTQLEEREAELRRLRMESHNRAEGGEGDTEVLNMKRVLESLASANDVKERRIKELEESLTKSKKVQELIIEKLKEDDYDDIADDPSVSVSMEVDQDSLALGGDAGRSSGESIPCIAVLSEMNDLDRERQLQAAHSSSDIPQPDSSAFSSEQAKNKAALGSSSTLRAGDETFGSKKARSSFSRGFFKLRGGKHTASSPNLAETERKGTDHLDLAGVPPKKPQDALPCSPETKKKSKGFMKFFGRLKRSHSTSFNLDDAETEFRRGGVRATAGPRLGWSRESKHSAVDVPFSRWSREDVCAWLHEQGLGLYVAPGQSWIKSGQTLLRASQHDLEKELCMKQPLHRKKLQLALQALQALGSEEDYLKCRLDYNWVTRWLDDIGLPQYKSHFDEARVDGCMLHYMTVEDLLSLKVGSVLHHLSIKRAIQVLRLNGYAPNCLRRRPSDENNMTPAEISQWTNHRVMEWLRSVDLAEYAPNLRGSGVHGGLMVLEPRFNVEALALLLNIPSNKTLLRRHLATHFHLLIGSEAQRLKQDCLENPDYCVLTATAKVKPGRLSFGGFGTLRKKRHDDGEEYVCPMNVEMPKSSSFQVGGQIYEEPLDHLEQMEDSEGTVRQIGEFSEEINNLTSMLKEDEFFHEISVDAAEHISGV</sequence>
<evidence type="ECO:0000256" key="7">
    <source>
        <dbReference type="SAM" id="MobiDB-lite"/>
    </source>
</evidence>
<feature type="compositionally biased region" description="Polar residues" evidence="7">
    <location>
        <begin position="335"/>
        <end position="354"/>
    </location>
</feature>
<dbReference type="InterPro" id="IPR001660">
    <property type="entry name" value="SAM"/>
</dbReference>
<dbReference type="PANTHER" id="PTHR12587">
    <property type="entry name" value="LAR INTERACTING PROTEIN LIP -RELATED PROTEIN"/>
    <property type="match status" value="1"/>
</dbReference>
<feature type="region of interest" description="Disordered" evidence="7">
    <location>
        <begin position="412"/>
        <end position="434"/>
    </location>
</feature>
<dbReference type="SUPFAM" id="SSF47769">
    <property type="entry name" value="SAM/Pointed domain"/>
    <property type="match status" value="3"/>
</dbReference>
<dbReference type="Pfam" id="PF07647">
    <property type="entry name" value="SAM_2"/>
    <property type="match status" value="1"/>
</dbReference>
<dbReference type="PROSITE" id="PS50105">
    <property type="entry name" value="SAM_DOMAIN"/>
    <property type="match status" value="2"/>
</dbReference>
<dbReference type="GO" id="GO:0007528">
    <property type="term" value="P:neuromuscular junction development"/>
    <property type="evidence" value="ECO:0007669"/>
    <property type="project" value="TreeGrafter"/>
</dbReference>
<evidence type="ECO:0000256" key="3">
    <source>
        <dbReference type="ARBA" id="ARBA00022737"/>
    </source>
</evidence>
<dbReference type="InterPro" id="IPR037618">
    <property type="entry name" value="LIPB1/2_SAM_2nd"/>
</dbReference>
<evidence type="ECO:0000256" key="5">
    <source>
        <dbReference type="ARBA" id="ARBA00060046"/>
    </source>
</evidence>
<dbReference type="FunFam" id="1.10.150.50:FF:000005">
    <property type="entry name" value="Liprin-beta-1 isoform 1"/>
    <property type="match status" value="1"/>
</dbReference>
<dbReference type="GO" id="GO:0005829">
    <property type="term" value="C:cytosol"/>
    <property type="evidence" value="ECO:0007669"/>
    <property type="project" value="UniProtKB-ARBA"/>
</dbReference>
<dbReference type="CDD" id="cd09563">
    <property type="entry name" value="SAM_liprin-beta1_2_repeat1"/>
    <property type="match status" value="1"/>
</dbReference>
<evidence type="ECO:0000259" key="8">
    <source>
        <dbReference type="PROSITE" id="PS50105"/>
    </source>
</evidence>
<evidence type="ECO:0000313" key="10">
    <source>
        <dbReference type="Proteomes" id="UP001228049"/>
    </source>
</evidence>
<keyword evidence="10" id="KW-1185">Reference proteome</keyword>
<dbReference type="FunFam" id="1.10.150.50:FF:000017">
    <property type="entry name" value="Liprin-beta-1 isoform 1"/>
    <property type="match status" value="1"/>
</dbReference>
<dbReference type="CDD" id="cd09569">
    <property type="entry name" value="SAM_liprin-beta1_2_repeat3"/>
    <property type="match status" value="1"/>
</dbReference>
<dbReference type="SMART" id="SM00454">
    <property type="entry name" value="SAM"/>
    <property type="match status" value="3"/>
</dbReference>
<feature type="coiled-coil region" evidence="6">
    <location>
        <begin position="179"/>
        <end position="268"/>
    </location>
</feature>
<evidence type="ECO:0000256" key="2">
    <source>
        <dbReference type="ARBA" id="ARBA00022553"/>
    </source>
</evidence>
<dbReference type="FunFam" id="1.10.150.50:FF:000007">
    <property type="entry name" value="Liprin-beta-1 isoform 1"/>
    <property type="match status" value="1"/>
</dbReference>
<dbReference type="InterPro" id="IPR013761">
    <property type="entry name" value="SAM/pointed_sf"/>
</dbReference>
<organism evidence="9 10">
    <name type="scientific">Dissostichus eleginoides</name>
    <name type="common">Patagonian toothfish</name>
    <name type="synonym">Dissostichus amissus</name>
    <dbReference type="NCBI Taxonomy" id="100907"/>
    <lineage>
        <taxon>Eukaryota</taxon>
        <taxon>Metazoa</taxon>
        <taxon>Chordata</taxon>
        <taxon>Craniata</taxon>
        <taxon>Vertebrata</taxon>
        <taxon>Euteleostomi</taxon>
        <taxon>Actinopterygii</taxon>
        <taxon>Neopterygii</taxon>
        <taxon>Teleostei</taxon>
        <taxon>Neoteleostei</taxon>
        <taxon>Acanthomorphata</taxon>
        <taxon>Eupercaria</taxon>
        <taxon>Perciformes</taxon>
        <taxon>Notothenioidei</taxon>
        <taxon>Nototheniidae</taxon>
        <taxon>Dissostichus</taxon>
    </lineage>
</organism>
<comment type="function">
    <text evidence="5">May regulate the disassembly of focal adhesions. Did not bind receptor-like tyrosine phosphatases type 2A.</text>
</comment>
<dbReference type="Pfam" id="PF00536">
    <property type="entry name" value="SAM_1"/>
    <property type="match status" value="2"/>
</dbReference>
<dbReference type="InterPro" id="IPR058914">
    <property type="entry name" value="LIPB1/2_CC"/>
</dbReference>
<feature type="domain" description="SAM" evidence="8">
    <location>
        <begin position="570"/>
        <end position="633"/>
    </location>
</feature>
<feature type="region of interest" description="Disordered" evidence="7">
    <location>
        <begin position="330"/>
        <end position="377"/>
    </location>
</feature>
<name>A0AAD9FLW0_DISEL</name>
<keyword evidence="4 6" id="KW-0175">Coiled coil</keyword>
<dbReference type="Pfam" id="PF26022">
    <property type="entry name" value="CC_Liprin_beta"/>
    <property type="match status" value="1"/>
</dbReference>
<comment type="similarity">
    <text evidence="1">Belongs to the liprin family. Liprin-beta subfamily.</text>
</comment>
<dbReference type="CDD" id="cd09566">
    <property type="entry name" value="SAM_liprin-beta1_2_repeat2"/>
    <property type="match status" value="1"/>
</dbReference>
<dbReference type="AlphaFoldDB" id="A0AAD9FLW0"/>
<dbReference type="InterPro" id="IPR037617">
    <property type="entry name" value="LIPB1/2_SAM_1"/>
</dbReference>
<evidence type="ECO:0000256" key="1">
    <source>
        <dbReference type="ARBA" id="ARBA00007547"/>
    </source>
</evidence>
<comment type="caution">
    <text evidence="9">The sequence shown here is derived from an EMBL/GenBank/DDBJ whole genome shotgun (WGS) entry which is preliminary data.</text>
</comment>
<evidence type="ECO:0000313" key="9">
    <source>
        <dbReference type="EMBL" id="KAK1906634.1"/>
    </source>
</evidence>
<dbReference type="InterPro" id="IPR029515">
    <property type="entry name" value="Liprin"/>
</dbReference>
<dbReference type="GO" id="GO:0048786">
    <property type="term" value="C:presynaptic active zone"/>
    <property type="evidence" value="ECO:0007669"/>
    <property type="project" value="TreeGrafter"/>
</dbReference>
<keyword evidence="3" id="KW-0677">Repeat</keyword>
<dbReference type="Gene3D" id="1.10.150.50">
    <property type="entry name" value="Transcription Factor, Ets-1"/>
    <property type="match status" value="3"/>
</dbReference>
<gene>
    <name evidence="9" type="ORF">KUDE01_009030</name>
</gene>
<evidence type="ECO:0000256" key="4">
    <source>
        <dbReference type="ARBA" id="ARBA00023054"/>
    </source>
</evidence>
<dbReference type="PANTHER" id="PTHR12587:SF21">
    <property type="entry name" value="PPFIA-BINDING PROTEIN 1A"/>
    <property type="match status" value="1"/>
</dbReference>
<reference evidence="9" key="1">
    <citation type="submission" date="2023-04" db="EMBL/GenBank/DDBJ databases">
        <title>Chromosome-level genome of Chaenocephalus aceratus.</title>
        <authorList>
            <person name="Park H."/>
        </authorList>
    </citation>
    <scope>NUCLEOTIDE SEQUENCE</scope>
    <source>
        <strain evidence="9">DE</strain>
        <tissue evidence="9">Muscle</tissue>
    </source>
</reference>
<protein>
    <submittedName>
        <fullName evidence="9">Liprin-beta-1</fullName>
    </submittedName>
</protein>
<evidence type="ECO:0000256" key="6">
    <source>
        <dbReference type="SAM" id="Coils"/>
    </source>
</evidence>
<dbReference type="Proteomes" id="UP001228049">
    <property type="component" value="Unassembled WGS sequence"/>
</dbReference>
<keyword evidence="2" id="KW-0597">Phosphoprotein</keyword>
<accession>A0AAD9FLW0</accession>
<feature type="domain" description="SAM" evidence="8">
    <location>
        <begin position="495"/>
        <end position="559"/>
    </location>
</feature>
<proteinExistence type="inferred from homology"/>